<evidence type="ECO:0000256" key="1">
    <source>
        <dbReference type="ARBA" id="ARBA00009913"/>
    </source>
</evidence>
<keyword evidence="2" id="KW-0229">DNA integration</keyword>
<dbReference type="InterPro" id="IPR050639">
    <property type="entry name" value="SSR_resolvase"/>
</dbReference>
<keyword evidence="3" id="KW-0238">DNA-binding</keyword>
<dbReference type="SUPFAM" id="SSF46689">
    <property type="entry name" value="Homeodomain-like"/>
    <property type="match status" value="1"/>
</dbReference>
<dbReference type="PROSITE" id="PS51736">
    <property type="entry name" value="RECOMBINASES_3"/>
    <property type="match status" value="1"/>
</dbReference>
<evidence type="ECO:0000313" key="8">
    <source>
        <dbReference type="EMBL" id="MBE1515949.1"/>
    </source>
</evidence>
<dbReference type="InterPro" id="IPR006120">
    <property type="entry name" value="Resolvase_HTH_dom"/>
</dbReference>
<evidence type="ECO:0000256" key="3">
    <source>
        <dbReference type="ARBA" id="ARBA00023125"/>
    </source>
</evidence>
<dbReference type="SMART" id="SM00857">
    <property type="entry name" value="Resolvase"/>
    <property type="match status" value="1"/>
</dbReference>
<sequence length="216" mass="23616">MSDAERWGYVRVSTADQDADQQEYRLITEGQVPVGNVRGDHGITGRKLDNRPGLDELVGTWDEPRGRFIQGLISRGDALVVTRLDRVGRSTLDMLTFADRLKRSGIDLHILDLQLDTSTPGGELLFTVMSGLATMESQIRSERAKDGHAKRKRELTRGGGSTAKLDRPQVEEAARLMKAGASAQSVAEEFGVSRATIYNRAKTLGVDLRAKPASPA</sequence>
<evidence type="ECO:0000259" key="7">
    <source>
        <dbReference type="PROSITE" id="PS51736"/>
    </source>
</evidence>
<dbReference type="InterPro" id="IPR009057">
    <property type="entry name" value="Homeodomain-like_sf"/>
</dbReference>
<organism evidence="8 9">
    <name type="scientific">Nesterenkonia halotolerans</name>
    <dbReference type="NCBI Taxonomy" id="225325"/>
    <lineage>
        <taxon>Bacteria</taxon>
        <taxon>Bacillati</taxon>
        <taxon>Actinomycetota</taxon>
        <taxon>Actinomycetes</taxon>
        <taxon>Micrococcales</taxon>
        <taxon>Micrococcaceae</taxon>
        <taxon>Nesterenkonia</taxon>
    </lineage>
</organism>
<dbReference type="PANTHER" id="PTHR30461:SF2">
    <property type="entry name" value="SERINE RECOMBINASE PINE-RELATED"/>
    <property type="match status" value="1"/>
</dbReference>
<evidence type="ECO:0000256" key="2">
    <source>
        <dbReference type="ARBA" id="ARBA00022908"/>
    </source>
</evidence>
<name>A0ABR9JAC5_9MICC</name>
<feature type="domain" description="Resolvase/invertase-type recombinase catalytic" evidence="7">
    <location>
        <begin position="5"/>
        <end position="155"/>
    </location>
</feature>
<comment type="similarity">
    <text evidence="1">Belongs to the site-specific recombinase resolvase family.</text>
</comment>
<dbReference type="RefSeq" id="WP_192592785.1">
    <property type="nucleotide sequence ID" value="NZ_JADBEE010000003.1"/>
</dbReference>
<dbReference type="SUPFAM" id="SSF53041">
    <property type="entry name" value="Resolvase-like"/>
    <property type="match status" value="1"/>
</dbReference>
<dbReference type="Gene3D" id="1.10.10.60">
    <property type="entry name" value="Homeodomain-like"/>
    <property type="match status" value="1"/>
</dbReference>
<keyword evidence="4" id="KW-0233">DNA recombination</keyword>
<feature type="region of interest" description="Disordered" evidence="6">
    <location>
        <begin position="141"/>
        <end position="168"/>
    </location>
</feature>
<evidence type="ECO:0000256" key="4">
    <source>
        <dbReference type="ARBA" id="ARBA00023172"/>
    </source>
</evidence>
<dbReference type="Proteomes" id="UP000636579">
    <property type="component" value="Unassembled WGS sequence"/>
</dbReference>
<dbReference type="Pfam" id="PF02796">
    <property type="entry name" value="HTH_7"/>
    <property type="match status" value="1"/>
</dbReference>
<evidence type="ECO:0000256" key="5">
    <source>
        <dbReference type="PROSITE-ProRule" id="PRU10137"/>
    </source>
</evidence>
<dbReference type="InterPro" id="IPR006118">
    <property type="entry name" value="Recombinase_CS"/>
</dbReference>
<gene>
    <name evidence="8" type="ORF">H4W26_002760</name>
</gene>
<protein>
    <submittedName>
        <fullName evidence="8">DNA invertase Pin-like site-specific DNA recombinase</fullName>
    </submittedName>
</protein>
<dbReference type="InterPro" id="IPR006119">
    <property type="entry name" value="Resolv_N"/>
</dbReference>
<dbReference type="PANTHER" id="PTHR30461">
    <property type="entry name" value="DNA-INVERTASE FROM LAMBDOID PROPHAGE"/>
    <property type="match status" value="1"/>
</dbReference>
<dbReference type="PROSITE" id="PS00398">
    <property type="entry name" value="RECOMBINASES_2"/>
    <property type="match status" value="1"/>
</dbReference>
<comment type="caution">
    <text evidence="8">The sequence shown here is derived from an EMBL/GenBank/DDBJ whole genome shotgun (WGS) entry which is preliminary data.</text>
</comment>
<reference evidence="8 9" key="1">
    <citation type="submission" date="2020-10" db="EMBL/GenBank/DDBJ databases">
        <title>Sequencing the genomes of 1000 actinobacteria strains.</title>
        <authorList>
            <person name="Klenk H.-P."/>
        </authorList>
    </citation>
    <scope>NUCLEOTIDE SEQUENCE [LARGE SCALE GENOMIC DNA]</scope>
    <source>
        <strain evidence="8 9">DSM 15474</strain>
    </source>
</reference>
<evidence type="ECO:0000256" key="6">
    <source>
        <dbReference type="SAM" id="MobiDB-lite"/>
    </source>
</evidence>
<dbReference type="EMBL" id="JADBEE010000003">
    <property type="protein sequence ID" value="MBE1515949.1"/>
    <property type="molecule type" value="Genomic_DNA"/>
</dbReference>
<keyword evidence="9" id="KW-1185">Reference proteome</keyword>
<proteinExistence type="inferred from homology"/>
<dbReference type="CDD" id="cd03768">
    <property type="entry name" value="SR_ResInv"/>
    <property type="match status" value="1"/>
</dbReference>
<evidence type="ECO:0000313" key="9">
    <source>
        <dbReference type="Proteomes" id="UP000636579"/>
    </source>
</evidence>
<dbReference type="PROSITE" id="PS00397">
    <property type="entry name" value="RECOMBINASES_1"/>
    <property type="match status" value="1"/>
</dbReference>
<dbReference type="CDD" id="cd00569">
    <property type="entry name" value="HTH_Hin_like"/>
    <property type="match status" value="1"/>
</dbReference>
<dbReference type="Gene3D" id="3.40.50.1390">
    <property type="entry name" value="Resolvase, N-terminal catalytic domain"/>
    <property type="match status" value="1"/>
</dbReference>
<dbReference type="InterPro" id="IPR036162">
    <property type="entry name" value="Resolvase-like_N_sf"/>
</dbReference>
<feature type="active site" description="O-(5'-phospho-DNA)-serine intermediate" evidence="5">
    <location>
        <position position="13"/>
    </location>
</feature>
<dbReference type="Pfam" id="PF00239">
    <property type="entry name" value="Resolvase"/>
    <property type="match status" value="1"/>
</dbReference>
<accession>A0ABR9JAC5</accession>